<evidence type="ECO:0000313" key="2">
    <source>
        <dbReference type="Proteomes" id="UP000887116"/>
    </source>
</evidence>
<gene>
    <name evidence="1" type="ORF">TNCT_232591</name>
</gene>
<protein>
    <submittedName>
        <fullName evidence="1">Uncharacterized protein</fullName>
    </submittedName>
</protein>
<name>A0A8X6LN03_TRICU</name>
<dbReference type="EMBL" id="BMAO01007414">
    <property type="protein sequence ID" value="GFR15760.1"/>
    <property type="molecule type" value="Genomic_DNA"/>
</dbReference>
<reference evidence="1" key="1">
    <citation type="submission" date="2020-07" db="EMBL/GenBank/DDBJ databases">
        <title>Multicomponent nature underlies the extraordinary mechanical properties of spider dragline silk.</title>
        <authorList>
            <person name="Kono N."/>
            <person name="Nakamura H."/>
            <person name="Mori M."/>
            <person name="Yoshida Y."/>
            <person name="Ohtoshi R."/>
            <person name="Malay A.D."/>
            <person name="Moran D.A.P."/>
            <person name="Tomita M."/>
            <person name="Numata K."/>
            <person name="Arakawa K."/>
        </authorList>
    </citation>
    <scope>NUCLEOTIDE SEQUENCE</scope>
</reference>
<evidence type="ECO:0000313" key="1">
    <source>
        <dbReference type="EMBL" id="GFR15760.1"/>
    </source>
</evidence>
<sequence length="193" mass="21710">MGGVTVDSQVVMVTGVKSICDARELSIGWLNIDENGSQREEPVGRRVYVGFGTIWGNVLSEMWFRKDVVVEVGLNNSNRAMRHHIYRTLLSRGSKDILLKTFSILLLPPKSPISNTIENIRNALLCAVKKVISIILRPWRTIDNFSGIMLTHNGFKDYSQSSHERPCSYVINLRDMPYANLCPPPPLIQTGKV</sequence>
<dbReference type="Proteomes" id="UP000887116">
    <property type="component" value="Unassembled WGS sequence"/>
</dbReference>
<dbReference type="OrthoDB" id="10564718at2759"/>
<dbReference type="AlphaFoldDB" id="A0A8X6LN03"/>
<proteinExistence type="predicted"/>
<accession>A0A8X6LN03</accession>
<comment type="caution">
    <text evidence="1">The sequence shown here is derived from an EMBL/GenBank/DDBJ whole genome shotgun (WGS) entry which is preliminary data.</text>
</comment>
<keyword evidence="2" id="KW-1185">Reference proteome</keyword>
<organism evidence="1 2">
    <name type="scientific">Trichonephila clavata</name>
    <name type="common">Joro spider</name>
    <name type="synonym">Nephila clavata</name>
    <dbReference type="NCBI Taxonomy" id="2740835"/>
    <lineage>
        <taxon>Eukaryota</taxon>
        <taxon>Metazoa</taxon>
        <taxon>Ecdysozoa</taxon>
        <taxon>Arthropoda</taxon>
        <taxon>Chelicerata</taxon>
        <taxon>Arachnida</taxon>
        <taxon>Araneae</taxon>
        <taxon>Araneomorphae</taxon>
        <taxon>Entelegynae</taxon>
        <taxon>Araneoidea</taxon>
        <taxon>Nephilidae</taxon>
        <taxon>Trichonephila</taxon>
    </lineage>
</organism>